<dbReference type="OrthoDB" id="5428890at2759"/>
<keyword evidence="1" id="KW-0472">Membrane</keyword>
<evidence type="ECO:0000313" key="3">
    <source>
        <dbReference type="Proteomes" id="UP000019473"/>
    </source>
</evidence>
<keyword evidence="3" id="KW-1185">Reference proteome</keyword>
<keyword evidence="1" id="KW-1133">Transmembrane helix</keyword>
<organism evidence="2 3">
    <name type="scientific">Cladophialophora yegresii CBS 114405</name>
    <dbReference type="NCBI Taxonomy" id="1182544"/>
    <lineage>
        <taxon>Eukaryota</taxon>
        <taxon>Fungi</taxon>
        <taxon>Dikarya</taxon>
        <taxon>Ascomycota</taxon>
        <taxon>Pezizomycotina</taxon>
        <taxon>Eurotiomycetes</taxon>
        <taxon>Chaetothyriomycetidae</taxon>
        <taxon>Chaetothyriales</taxon>
        <taxon>Herpotrichiellaceae</taxon>
        <taxon>Cladophialophora</taxon>
    </lineage>
</organism>
<dbReference type="HOGENOM" id="CLU_053383_1_0_1"/>
<dbReference type="eggNOG" id="ENOG502SRSQ">
    <property type="taxonomic scope" value="Eukaryota"/>
</dbReference>
<name>W9VWS4_9EURO</name>
<gene>
    <name evidence="2" type="ORF">A1O7_04290</name>
</gene>
<dbReference type="GeneID" id="19178876"/>
<protein>
    <submittedName>
        <fullName evidence="2">Uncharacterized protein</fullName>
    </submittedName>
</protein>
<dbReference type="Proteomes" id="UP000019473">
    <property type="component" value="Unassembled WGS sequence"/>
</dbReference>
<dbReference type="VEuPathDB" id="FungiDB:A1O7_04290"/>
<keyword evidence="1" id="KW-0812">Transmembrane</keyword>
<accession>W9VWS4</accession>
<feature type="transmembrane region" description="Helical" evidence="1">
    <location>
        <begin position="316"/>
        <end position="341"/>
    </location>
</feature>
<dbReference type="AlphaFoldDB" id="W9VWS4"/>
<proteinExistence type="predicted"/>
<sequence>MTSTAVRLTERPGSRGQIAHAFFGLDLGDEQLDALQKYFVYYSEELELLRKGISKDSWQSKGLPVTTYEDIFHLVDVLRHNHQSRRPELRQCLTSRFRTSHVTGLNRSIDLAIRLWLMVNTQDLEFAGLRHEATSVQWDDENTLEDFVGSLFPHSRWQLTAQSNRLSPFFTVAFMQDVCGLRIQRTTSLHDHLQLDRFRKELKIFPYKCHIKALIDSHGSGNAKQPPLIPLKVLRETKLSLDLLFPFWHSRTVALLAKEKQDFHEHGPFEAIRTLTLSDFDHWRDRLLDLHEEIFQAPPISWAQLWRDRRNPQQFWTFWIAMVILILTCVATVATIIQAWASLKALGVSSRSA</sequence>
<evidence type="ECO:0000313" key="2">
    <source>
        <dbReference type="EMBL" id="EXJ60138.1"/>
    </source>
</evidence>
<evidence type="ECO:0000256" key="1">
    <source>
        <dbReference type="SAM" id="Phobius"/>
    </source>
</evidence>
<reference evidence="2 3" key="1">
    <citation type="submission" date="2013-03" db="EMBL/GenBank/DDBJ databases">
        <title>The Genome Sequence of Cladophialophora yegresii CBS 114405.</title>
        <authorList>
            <consortium name="The Broad Institute Genomics Platform"/>
            <person name="Cuomo C."/>
            <person name="de Hoog S."/>
            <person name="Gorbushina A."/>
            <person name="Walker B."/>
            <person name="Young S.K."/>
            <person name="Zeng Q."/>
            <person name="Gargeya S."/>
            <person name="Fitzgerald M."/>
            <person name="Haas B."/>
            <person name="Abouelleil A."/>
            <person name="Allen A.W."/>
            <person name="Alvarado L."/>
            <person name="Arachchi H.M."/>
            <person name="Berlin A.M."/>
            <person name="Chapman S.B."/>
            <person name="Gainer-Dewar J."/>
            <person name="Goldberg J."/>
            <person name="Griggs A."/>
            <person name="Gujja S."/>
            <person name="Hansen M."/>
            <person name="Howarth C."/>
            <person name="Imamovic A."/>
            <person name="Ireland A."/>
            <person name="Larimer J."/>
            <person name="McCowan C."/>
            <person name="Murphy C."/>
            <person name="Pearson M."/>
            <person name="Poon T.W."/>
            <person name="Priest M."/>
            <person name="Roberts A."/>
            <person name="Saif S."/>
            <person name="Shea T."/>
            <person name="Sisk P."/>
            <person name="Sykes S."/>
            <person name="Wortman J."/>
            <person name="Nusbaum C."/>
            <person name="Birren B."/>
        </authorList>
    </citation>
    <scope>NUCLEOTIDE SEQUENCE [LARGE SCALE GENOMIC DNA]</scope>
    <source>
        <strain evidence="2 3">CBS 114405</strain>
    </source>
</reference>
<dbReference type="EMBL" id="AMGW01000003">
    <property type="protein sequence ID" value="EXJ60138.1"/>
    <property type="molecule type" value="Genomic_DNA"/>
</dbReference>
<comment type="caution">
    <text evidence="2">The sequence shown here is derived from an EMBL/GenBank/DDBJ whole genome shotgun (WGS) entry which is preliminary data.</text>
</comment>
<dbReference type="RefSeq" id="XP_007756491.1">
    <property type="nucleotide sequence ID" value="XM_007758301.1"/>
</dbReference>